<dbReference type="PANTHER" id="PTHR37529:SF1">
    <property type="entry name" value="TRANSPOSASE INSG FOR INSERTION SEQUENCE ELEMENT IS4-RELATED"/>
    <property type="match status" value="1"/>
</dbReference>
<organism evidence="4 5">
    <name type="scientific">Streptomyces phaeofaciens</name>
    <dbReference type="NCBI Taxonomy" id="68254"/>
    <lineage>
        <taxon>Bacteria</taxon>
        <taxon>Bacillati</taxon>
        <taxon>Actinomycetota</taxon>
        <taxon>Actinomycetes</taxon>
        <taxon>Kitasatosporales</taxon>
        <taxon>Streptomycetaceae</taxon>
        <taxon>Streptomyces</taxon>
    </lineage>
</organism>
<feature type="compositionally biased region" description="Basic and acidic residues" evidence="1">
    <location>
        <begin position="435"/>
        <end position="444"/>
    </location>
</feature>
<dbReference type="InterPro" id="IPR002559">
    <property type="entry name" value="Transposase_11"/>
</dbReference>
<feature type="region of interest" description="Disordered" evidence="1">
    <location>
        <begin position="420"/>
        <end position="445"/>
    </location>
</feature>
<dbReference type="GO" id="GO:0004803">
    <property type="term" value="F:transposase activity"/>
    <property type="evidence" value="ECO:0007669"/>
    <property type="project" value="InterPro"/>
</dbReference>
<comment type="caution">
    <text evidence="4">The sequence shown here is derived from an EMBL/GenBank/DDBJ whole genome shotgun (WGS) entry which is preliminary data.</text>
</comment>
<feature type="domain" description="Transposase IS4-like" evidence="2">
    <location>
        <begin position="149"/>
        <end position="351"/>
    </location>
</feature>
<evidence type="ECO:0000256" key="1">
    <source>
        <dbReference type="SAM" id="MobiDB-lite"/>
    </source>
</evidence>
<dbReference type="InterPro" id="IPR047952">
    <property type="entry name" value="Transpos_IS4"/>
</dbReference>
<sequence>MPRHCVLPSPLTAITRTVTVAAGRFAPGHLGELTAVVPFELVDAVLAETRTVQQRLRDLPSRVGIYFLLAMCLFPEVGYRLVWDKLTAGLSGMPVVCPSAKALRDLRRRIGSAPVRALFEVLAGLLARPTTPGVRFGPYRTVSFDGCSSLRVPDSERNRAWLGRTSHHGYPTLELMTLVETGTRALVGAVFGPTAEGETGYAGRLLHLLRPDMLVLWDKGFDSNAFLAQVTDTGAQVLGRLRSNRRTPVLTRLADGSYLSVIGTVKVRIIDAQIAVTCADGTSFTGSYRLVTTLTDARRHPATALVGLYHQRWDHESAYYALRHTIMNGRNLRSGDPAGIEQEMWSLLTLYQALRTVMVEAAEALPGTDPDRCCFSITLHTARDQVVQAAAVITDPAGAGHLGLIGHRILTRLLPPRRQRVSTRKVKSPMSRYSTRHEDGRPDTSRTITGLDINILEPPQCRPQLPAVSRDDRHTALAERRRHRILGLLEEDPNRLWRPRDIASHFGDITMETMYRQLSRWAETGLIHKLGPGLYAATAWTPTPLA</sequence>
<dbReference type="RefSeq" id="WP_189717737.1">
    <property type="nucleotide sequence ID" value="NZ_BMSA01000039.1"/>
</dbReference>
<reference evidence="4" key="2">
    <citation type="submission" date="2020-09" db="EMBL/GenBank/DDBJ databases">
        <authorList>
            <person name="Sun Q."/>
            <person name="Ohkuma M."/>
        </authorList>
    </citation>
    <scope>NUCLEOTIDE SEQUENCE</scope>
    <source>
        <strain evidence="4">JCM 4125</strain>
    </source>
</reference>
<dbReference type="GO" id="GO:0003677">
    <property type="term" value="F:DNA binding"/>
    <property type="evidence" value="ECO:0007669"/>
    <property type="project" value="InterPro"/>
</dbReference>
<accession>A0A918HPQ3</accession>
<dbReference type="Proteomes" id="UP000646776">
    <property type="component" value="Unassembled WGS sequence"/>
</dbReference>
<dbReference type="SUPFAM" id="SSF53098">
    <property type="entry name" value="Ribonuclease H-like"/>
    <property type="match status" value="1"/>
</dbReference>
<dbReference type="GO" id="GO:0006313">
    <property type="term" value="P:DNA transposition"/>
    <property type="evidence" value="ECO:0007669"/>
    <property type="project" value="InterPro"/>
</dbReference>
<proteinExistence type="predicted"/>
<dbReference type="NCBIfam" id="NF033592">
    <property type="entry name" value="transpos_IS4_1"/>
    <property type="match status" value="1"/>
</dbReference>
<dbReference type="InterPro" id="IPR012337">
    <property type="entry name" value="RNaseH-like_sf"/>
</dbReference>
<feature type="domain" description="Transposase IS4 N-terminal" evidence="3">
    <location>
        <begin position="28"/>
        <end position="120"/>
    </location>
</feature>
<dbReference type="Pfam" id="PF01609">
    <property type="entry name" value="DDE_Tnp_1"/>
    <property type="match status" value="1"/>
</dbReference>
<gene>
    <name evidence="4" type="ORF">GCM10010226_82250</name>
</gene>
<evidence type="ECO:0000313" key="4">
    <source>
        <dbReference type="EMBL" id="GGT91784.1"/>
    </source>
</evidence>
<name>A0A918HPQ3_9ACTN</name>
<evidence type="ECO:0000313" key="5">
    <source>
        <dbReference type="Proteomes" id="UP000646776"/>
    </source>
</evidence>
<dbReference type="InterPro" id="IPR024473">
    <property type="entry name" value="Transposases_IS4_N"/>
</dbReference>
<dbReference type="EMBL" id="BMSA01000039">
    <property type="protein sequence ID" value="GGT91784.1"/>
    <property type="molecule type" value="Genomic_DNA"/>
</dbReference>
<dbReference type="Pfam" id="PF13006">
    <property type="entry name" value="Nterm_IS4"/>
    <property type="match status" value="1"/>
</dbReference>
<keyword evidence="5" id="KW-1185">Reference proteome</keyword>
<evidence type="ECO:0000259" key="2">
    <source>
        <dbReference type="Pfam" id="PF01609"/>
    </source>
</evidence>
<dbReference type="PANTHER" id="PTHR37529">
    <property type="entry name" value="TRANSPOSASE INSG FOR INSERTION SEQUENCE ELEMENT IS4-RELATED"/>
    <property type="match status" value="1"/>
</dbReference>
<reference evidence="4" key="1">
    <citation type="journal article" date="2014" name="Int. J. Syst. Evol. Microbiol.">
        <title>Complete genome sequence of Corynebacterium casei LMG S-19264T (=DSM 44701T), isolated from a smear-ripened cheese.</title>
        <authorList>
            <consortium name="US DOE Joint Genome Institute (JGI-PGF)"/>
            <person name="Walter F."/>
            <person name="Albersmeier A."/>
            <person name="Kalinowski J."/>
            <person name="Ruckert C."/>
        </authorList>
    </citation>
    <scope>NUCLEOTIDE SEQUENCE</scope>
    <source>
        <strain evidence="4">JCM 4125</strain>
    </source>
</reference>
<protein>
    <submittedName>
        <fullName evidence="4">Transposase</fullName>
    </submittedName>
</protein>
<evidence type="ECO:0000259" key="3">
    <source>
        <dbReference type="Pfam" id="PF13006"/>
    </source>
</evidence>
<dbReference type="AlphaFoldDB" id="A0A918HPQ3"/>